<protein>
    <submittedName>
        <fullName evidence="2">Suppression of tumorigenicity 7-like</fullName>
    </submittedName>
</protein>
<keyword evidence="5" id="KW-1267">Proteomics identification</keyword>
<dbReference type="ExpressionAtlas" id="V9GXQ4">
    <property type="expression patterns" value="baseline and differential"/>
</dbReference>
<evidence type="ECO:0000313" key="3">
    <source>
        <dbReference type="MGI" id="MGI:2386964"/>
    </source>
</evidence>
<reference evidence="2" key="4">
    <citation type="submission" date="2025-09" db="UniProtKB">
        <authorList>
            <consortium name="Ensembl"/>
        </authorList>
    </citation>
    <scope>IDENTIFICATION</scope>
    <source>
        <strain evidence="2">C57BL/6J</strain>
    </source>
</reference>
<dbReference type="Ensembl" id="ENSMUST00000183914.8">
    <property type="protein sequence ID" value="ENSMUSP00000139266.2"/>
    <property type="gene ID" value="ENSMUSG00000045576.17"/>
</dbReference>
<dbReference type="Proteomes" id="UP000000589">
    <property type="component" value="Chromosome 3"/>
</dbReference>
<dbReference type="Antibodypedia" id="46941">
    <property type="antibodies" value="38 antibodies from 16 providers"/>
</dbReference>
<gene>
    <name evidence="2 3" type="primary">St7l</name>
</gene>
<dbReference type="GeneTree" id="ENSGT00390000000873"/>
<name>V9GXQ4_MOUSE</name>
<evidence type="ECO:0007829" key="5">
    <source>
        <dbReference type="ProteomicsDB" id="V9GXQ4"/>
    </source>
</evidence>
<dbReference type="MGI" id="MGI:2386964">
    <property type="gene designation" value="St7l"/>
</dbReference>
<reference evidence="2 4" key="1">
    <citation type="journal article" date="2009" name="PLoS Biol.">
        <title>Lineage-specific biology revealed by a finished genome assembly of the mouse.</title>
        <authorList>
            <consortium name="Mouse Genome Sequencing Consortium"/>
            <person name="Church D.M."/>
            <person name="Goodstadt L."/>
            <person name="Hillier L.W."/>
            <person name="Zody M.C."/>
            <person name="Goldstein S."/>
            <person name="She X."/>
            <person name="Bult C.J."/>
            <person name="Agarwala R."/>
            <person name="Cherry J.L."/>
            <person name="DiCuccio M."/>
            <person name="Hlavina W."/>
            <person name="Kapustin Y."/>
            <person name="Meric P."/>
            <person name="Maglott D."/>
            <person name="Birtle Z."/>
            <person name="Marques A.C."/>
            <person name="Graves T."/>
            <person name="Zhou S."/>
            <person name="Teague B."/>
            <person name="Potamousis K."/>
            <person name="Churas C."/>
            <person name="Place M."/>
            <person name="Herschleb J."/>
            <person name="Runnheim R."/>
            <person name="Forrest D."/>
            <person name="Amos-Landgraf J."/>
            <person name="Schwartz D.C."/>
            <person name="Cheng Z."/>
            <person name="Lindblad-Toh K."/>
            <person name="Eichler E.E."/>
            <person name="Ponting C.P."/>
        </authorList>
    </citation>
    <scope>NUCLEOTIDE SEQUENCE [LARGE SCALE GENOMIC DNA]</scope>
    <source>
        <strain evidence="2 4">C57BL/6J</strain>
    </source>
</reference>
<evidence type="ECO:0000313" key="2">
    <source>
        <dbReference type="Ensembl" id="ENSMUSP00000139266.2"/>
    </source>
</evidence>
<keyword evidence="4" id="KW-1185">Reference proteome</keyword>
<dbReference type="ProteomicsDB" id="324511"/>
<accession>V9GXQ4</accession>
<dbReference type="HOGENOM" id="CLU_2037314_0_0_1"/>
<evidence type="ECO:0000256" key="1">
    <source>
        <dbReference type="SAM" id="MobiDB-lite"/>
    </source>
</evidence>
<reference evidence="2" key="3">
    <citation type="submission" date="2025-08" db="UniProtKB">
        <authorList>
            <consortium name="Ensembl"/>
        </authorList>
    </citation>
    <scope>IDENTIFICATION</scope>
    <source>
        <strain evidence="2">C57BL/6J</strain>
    </source>
</reference>
<dbReference type="AGR" id="MGI:2386964"/>
<proteinExistence type="evidence at protein level"/>
<organism evidence="2 4">
    <name type="scientific">Mus musculus</name>
    <name type="common">Mouse</name>
    <dbReference type="NCBI Taxonomy" id="10090"/>
    <lineage>
        <taxon>Eukaryota</taxon>
        <taxon>Metazoa</taxon>
        <taxon>Chordata</taxon>
        <taxon>Craniata</taxon>
        <taxon>Vertebrata</taxon>
        <taxon>Euteleostomi</taxon>
        <taxon>Mammalia</taxon>
        <taxon>Eutheria</taxon>
        <taxon>Euarchontoglires</taxon>
        <taxon>Glires</taxon>
        <taxon>Rodentia</taxon>
        <taxon>Myomorpha</taxon>
        <taxon>Muroidea</taxon>
        <taxon>Muridae</taxon>
        <taxon>Murinae</taxon>
        <taxon>Mus</taxon>
        <taxon>Mus</taxon>
    </lineage>
</organism>
<feature type="region of interest" description="Disordered" evidence="1">
    <location>
        <begin position="69"/>
        <end position="94"/>
    </location>
</feature>
<sequence>MADGDYFAEAARAVGCPHAPVPGLGLGPPLGWKERLKAGLANSGSTLWFLAGLGLLYALRVPLRLCDNVTAGERPKPPGQSGTSAKDQRFSGRHGGLCRRKLVLHAPVGLFLSLGPPPPGS</sequence>
<dbReference type="Bgee" id="ENSMUSG00000045576">
    <property type="expression patterns" value="Expressed in right kidney and 248 other cell types or tissues"/>
</dbReference>
<dbReference type="VEuPathDB" id="HostDB:ENSMUSG00000045576"/>
<reference evidence="2 4" key="2">
    <citation type="journal article" date="2011" name="PLoS Biol.">
        <title>Modernizing reference genome assemblies.</title>
        <authorList>
            <person name="Church D.M."/>
            <person name="Schneider V.A."/>
            <person name="Graves T."/>
            <person name="Auger K."/>
            <person name="Cunningham F."/>
            <person name="Bouk N."/>
            <person name="Chen H.C."/>
            <person name="Agarwala R."/>
            <person name="McLaren W.M."/>
            <person name="Ritchie G.R."/>
            <person name="Albracht D."/>
            <person name="Kremitzki M."/>
            <person name="Rock S."/>
            <person name="Kotkiewicz H."/>
            <person name="Kremitzki C."/>
            <person name="Wollam A."/>
            <person name="Trani L."/>
            <person name="Fulton L."/>
            <person name="Fulton R."/>
            <person name="Matthews L."/>
            <person name="Whitehead S."/>
            <person name="Chow W."/>
            <person name="Torrance J."/>
            <person name="Dunn M."/>
            <person name="Harden G."/>
            <person name="Threadgold G."/>
            <person name="Wood J."/>
            <person name="Collins J."/>
            <person name="Heath P."/>
            <person name="Griffiths G."/>
            <person name="Pelan S."/>
            <person name="Grafham D."/>
            <person name="Eichler E.E."/>
            <person name="Weinstock G."/>
            <person name="Mardis E.R."/>
            <person name="Wilson R.K."/>
            <person name="Howe K."/>
            <person name="Flicek P."/>
            <person name="Hubbard T."/>
        </authorList>
    </citation>
    <scope>NUCLEOTIDE SEQUENCE [LARGE SCALE GENOMIC DNA]</scope>
    <source>
        <strain evidence="2 4">C57BL/6J</strain>
    </source>
</reference>
<evidence type="ECO:0000313" key="4">
    <source>
        <dbReference type="Proteomes" id="UP000000589"/>
    </source>
</evidence>
<dbReference type="AlphaFoldDB" id="V9GXQ4"/>